<reference evidence="1" key="1">
    <citation type="submission" date="2023-04" db="EMBL/GenBank/DDBJ databases">
        <title>A chromosome-level genome assembly of the parasitoid wasp Eretmocerus hayati.</title>
        <authorList>
            <person name="Zhong Y."/>
            <person name="Liu S."/>
            <person name="Liu Y."/>
        </authorList>
    </citation>
    <scope>NUCLEOTIDE SEQUENCE</scope>
    <source>
        <strain evidence="1">ZJU_SS_LIU_2023</strain>
    </source>
</reference>
<evidence type="ECO:0000313" key="1">
    <source>
        <dbReference type="EMBL" id="KAJ8664553.1"/>
    </source>
</evidence>
<proteinExistence type="predicted"/>
<gene>
    <name evidence="1" type="ORF">QAD02_006215</name>
</gene>
<sequence length="675" mass="75622">MSLNRARYFFTCVTIVLVFFFREIIDCLEVSDFTVKTPMWDILDENGKSVVENFNERVTDFSAGNVKCDRYCVRPNLVGGEVPQVLHLIWRLQNKYKPGLATPSPFDENLGWERVQNGPELNHAKDEENECTFSIIAGCKILPDCGSDCNILEENFMKYLHLDTVNSKNILKNSLSIVDVFSDDTGDSTRRKKASFSIPSNQAGMSINILGNVTRMDLKIPLGNIENSSPEFMLTSTPLSSEISRLYLKVLKPPSGLWKVELEGTVKKSSEVFVTSAAAEKIPKDGTNINQSSVKDIGAPSSSNEETKNEAQNSFMPKKIIADRVIGQTAMVDGTDSFLDSSSRMGRDVYYQDSEESQEIPSESAVSNVESYNDNITLRMSANSIQERIFDHQISTIDLSRLNNDELPMKKYLTVEINPNTRLIANPGEIREIIFDITNDRDIPVNHYCEVESTFRLASLQFHRILINPGQTYSLSIGVAIPHITNPAVSKVTLKVRGVETIEKSANIYVKTSGDRVNDDAKPHIDYYFNNNCPSRLYGEKCLKSYWSVDIIVQDSDMGLKSVVSSPRGIYARSQYISGTSSPVHFYYSSNCCNKIVRVTAVDADGNSHTRDIDVDEWSNLSVSEVVAIILSILLIAALIALIVISIIYCYKRRKSQDLPFSQRYGSRSSPRTET</sequence>
<dbReference type="Proteomes" id="UP001239111">
    <property type="component" value="Chromosome 4"/>
</dbReference>
<name>A0ACC2N0C2_9HYME</name>
<accession>A0ACC2N0C2</accession>
<comment type="caution">
    <text evidence="1">The sequence shown here is derived from an EMBL/GenBank/DDBJ whole genome shotgun (WGS) entry which is preliminary data.</text>
</comment>
<organism evidence="1 2">
    <name type="scientific">Eretmocerus hayati</name>
    <dbReference type="NCBI Taxonomy" id="131215"/>
    <lineage>
        <taxon>Eukaryota</taxon>
        <taxon>Metazoa</taxon>
        <taxon>Ecdysozoa</taxon>
        <taxon>Arthropoda</taxon>
        <taxon>Hexapoda</taxon>
        <taxon>Insecta</taxon>
        <taxon>Pterygota</taxon>
        <taxon>Neoptera</taxon>
        <taxon>Endopterygota</taxon>
        <taxon>Hymenoptera</taxon>
        <taxon>Apocrita</taxon>
        <taxon>Proctotrupomorpha</taxon>
        <taxon>Chalcidoidea</taxon>
        <taxon>Aphelinidae</taxon>
        <taxon>Aphelininae</taxon>
        <taxon>Eretmocerus</taxon>
    </lineage>
</organism>
<dbReference type="EMBL" id="CM056744">
    <property type="protein sequence ID" value="KAJ8664553.1"/>
    <property type="molecule type" value="Genomic_DNA"/>
</dbReference>
<keyword evidence="2" id="KW-1185">Reference proteome</keyword>
<evidence type="ECO:0000313" key="2">
    <source>
        <dbReference type="Proteomes" id="UP001239111"/>
    </source>
</evidence>
<protein>
    <submittedName>
        <fullName evidence="1">Uncharacterized protein</fullName>
    </submittedName>
</protein>